<comment type="caution">
    <text evidence="2">The sequence shown here is derived from an EMBL/GenBank/DDBJ whole genome shotgun (WGS) entry which is preliminary data.</text>
</comment>
<dbReference type="RefSeq" id="WP_256601239.1">
    <property type="nucleotide sequence ID" value="NZ_JANIBJ010000007.1"/>
</dbReference>
<feature type="compositionally biased region" description="Low complexity" evidence="1">
    <location>
        <begin position="499"/>
        <end position="512"/>
    </location>
</feature>
<proteinExistence type="predicted"/>
<organism evidence="2 3">
    <name type="scientific">Methylomonas subterranea</name>
    <dbReference type="NCBI Taxonomy" id="2952225"/>
    <lineage>
        <taxon>Bacteria</taxon>
        <taxon>Pseudomonadati</taxon>
        <taxon>Pseudomonadota</taxon>
        <taxon>Gammaproteobacteria</taxon>
        <taxon>Methylococcales</taxon>
        <taxon>Methylococcaceae</taxon>
        <taxon>Methylomonas</taxon>
    </lineage>
</organism>
<evidence type="ECO:0000313" key="3">
    <source>
        <dbReference type="Proteomes" id="UP001524499"/>
    </source>
</evidence>
<sequence>MSYLFETLSPNFARNQRAMLARDSADLAEAEPGLFTGLDRADTYGNALQTIGTEAQAVGGLALSQWPKALDKALDSGETFQDVWMGAVVDPAISRRKALRLDPRTHGIAAQIVNGLATVVPEAVATGPLGVGVLSGISDTAEQVQEGKPLATAAAFGAVTGLTNTIGVAAPAALPVSQVLKVPALAQRIATGAATNAALGIPERYAKHQILAEAGYQDQAEQYRWNDATALAIDAALGAGFGALAHVHAKPSDIDAALTANQARSIDDKAPGLPANPAVANAHVETFYRAMDHLLNDEPATAALPLSERPDYAPDLIALAGNRMSRGDRQALERQQADLEYKLNRFDNDAAVSGYTKADFIEQARAEQPRAPARQVAARAERMAATARQNDRADLQTLLNTIGEKLTRDDEYRAAHAELSRIEQGHLRENGFIRSVEFDAAPDNRPASRDSTEPESPYGSNDRAPVKATLTTEAKPPADSNGTKPQAELSADATQSNPTKSTSDTSTTRSVSPEIDAARQWVETHGDTVLAFLDDDGTERQARLRDLLAEVDNDLADLDNVDAATQAAINCFLKFGDHA</sequence>
<reference evidence="2 3" key="1">
    <citation type="submission" date="2022-07" db="EMBL/GenBank/DDBJ databases">
        <title>Methylomonas rivi sp. nov., Methylomonas rosea sp. nov., Methylomonas aureus sp. nov. and Methylomonas subterranea sp. nov., four novel methanotrophs isolated from a freshwater creek and the deep terrestrial subsurface.</title>
        <authorList>
            <person name="Abin C."/>
            <person name="Sankaranarayanan K."/>
            <person name="Garner C."/>
            <person name="Sindelar R."/>
            <person name="Kotary K."/>
            <person name="Garner R."/>
            <person name="Barclay S."/>
            <person name="Lawson P."/>
            <person name="Krumholz L."/>
        </authorList>
    </citation>
    <scope>NUCLEOTIDE SEQUENCE [LARGE SCALE GENOMIC DNA]</scope>
    <source>
        <strain evidence="2 3">SURF-2</strain>
    </source>
</reference>
<keyword evidence="3" id="KW-1185">Reference proteome</keyword>
<accession>A0ABT1TDK9</accession>
<evidence type="ECO:0000313" key="2">
    <source>
        <dbReference type="EMBL" id="MCQ8103535.1"/>
    </source>
</evidence>
<feature type="region of interest" description="Disordered" evidence="1">
    <location>
        <begin position="438"/>
        <end position="513"/>
    </location>
</feature>
<gene>
    <name evidence="2" type="ORF">NP590_05405</name>
</gene>
<dbReference type="Proteomes" id="UP001524499">
    <property type="component" value="Unassembled WGS sequence"/>
</dbReference>
<dbReference type="EMBL" id="JANIBJ010000007">
    <property type="protein sequence ID" value="MCQ8103535.1"/>
    <property type="molecule type" value="Genomic_DNA"/>
</dbReference>
<protein>
    <submittedName>
        <fullName evidence="2">Uncharacterized protein</fullName>
    </submittedName>
</protein>
<name>A0ABT1TDK9_9GAMM</name>
<evidence type="ECO:0000256" key="1">
    <source>
        <dbReference type="SAM" id="MobiDB-lite"/>
    </source>
</evidence>